<dbReference type="InterPro" id="IPR056125">
    <property type="entry name" value="DUF7708"/>
</dbReference>
<dbReference type="Proteomes" id="UP001203852">
    <property type="component" value="Unassembled WGS sequence"/>
</dbReference>
<feature type="domain" description="DUF7708" evidence="2">
    <location>
        <begin position="86"/>
        <end position="230"/>
    </location>
</feature>
<protein>
    <recommendedName>
        <fullName evidence="2">DUF7708 domain-containing protein</fullName>
    </recommendedName>
</protein>
<keyword evidence="4" id="KW-1185">Reference proteome</keyword>
<sequence length="570" mass="63248">MNRTTPVPLSRWYCQSRPQSSPGDYDARHAFEEAVQVFKNKGTKDPRKSTALDNIQAATIHDVVAAVNAASEAYKSRRASPSARNCLVEVSKRIAYYGKVMDALVQQHPEYVSLAWGTMKLVFGALVENEKLGTTIVTGLCEVADALPRSELALELYPTDAMRESVVALYTSILRFLTRALLWCEEGRVRHAIHAVTKPAALQYDDILAQIRQVNRSISDCATASSQAEQRDMHNKLRDVETTANYEFSEIRSRQKETQSTLGLFEDNTSSALTRMENHQLQVNTDLVAMTVLIHDLRDTLLARDAAYATERAQITNALSDIQLSQALGAMSSSLALDHMATLRQIGKLLGRRPGKSSRNAMKLQTYATFNDWSTSPSTNILCVGSTFKERKALQQGVVQIIEYLRQSKVAVLWALRSRNQTYETLEVLKSLVYQALAATPSTDTDTTSSSMSRRLFNACFEEDYVHLLDDILQNFNIVYIIVESSVMSSDASTRFQKHCGDLLARSESRAPRGRLKVLVVNYGPSVPPPPGAKDVLKLGKSNQGRAQQARGKVSPAFRGRLSCRSSAAE</sequence>
<name>A0AAN6IB81_9EURO</name>
<evidence type="ECO:0000313" key="3">
    <source>
        <dbReference type="EMBL" id="KAI1611001.1"/>
    </source>
</evidence>
<dbReference type="EMBL" id="MU404357">
    <property type="protein sequence ID" value="KAI1611001.1"/>
    <property type="molecule type" value="Genomic_DNA"/>
</dbReference>
<evidence type="ECO:0000313" key="4">
    <source>
        <dbReference type="Proteomes" id="UP001203852"/>
    </source>
</evidence>
<gene>
    <name evidence="3" type="ORF">EDD36DRAFT_309414</name>
</gene>
<evidence type="ECO:0000256" key="1">
    <source>
        <dbReference type="SAM" id="MobiDB-lite"/>
    </source>
</evidence>
<proteinExistence type="predicted"/>
<organism evidence="3 4">
    <name type="scientific">Exophiala viscosa</name>
    <dbReference type="NCBI Taxonomy" id="2486360"/>
    <lineage>
        <taxon>Eukaryota</taxon>
        <taxon>Fungi</taxon>
        <taxon>Dikarya</taxon>
        <taxon>Ascomycota</taxon>
        <taxon>Pezizomycotina</taxon>
        <taxon>Eurotiomycetes</taxon>
        <taxon>Chaetothyriomycetidae</taxon>
        <taxon>Chaetothyriales</taxon>
        <taxon>Herpotrichiellaceae</taxon>
        <taxon>Exophiala</taxon>
    </lineage>
</organism>
<comment type="caution">
    <text evidence="3">The sequence shown here is derived from an EMBL/GenBank/DDBJ whole genome shotgun (WGS) entry which is preliminary data.</text>
</comment>
<dbReference type="Pfam" id="PF24809">
    <property type="entry name" value="DUF7708"/>
    <property type="match status" value="1"/>
</dbReference>
<accession>A0AAN6IB81</accession>
<dbReference type="AlphaFoldDB" id="A0AAN6IB81"/>
<evidence type="ECO:0000259" key="2">
    <source>
        <dbReference type="Pfam" id="PF24809"/>
    </source>
</evidence>
<reference evidence="3" key="1">
    <citation type="journal article" date="2022" name="bioRxiv">
        <title>Deciphering the potential niche of two novel black yeast fungi from a biological soil crust based on their genomes, phenotypes, and melanin regulation.</title>
        <authorList>
            <consortium name="DOE Joint Genome Institute"/>
            <person name="Carr E.C."/>
            <person name="Barton Q."/>
            <person name="Grambo S."/>
            <person name="Sullivan M."/>
            <person name="Renfro C.M."/>
            <person name="Kuo A."/>
            <person name="Pangilinan J."/>
            <person name="Lipzen A."/>
            <person name="Keymanesh K."/>
            <person name="Savage E."/>
            <person name="Barry K."/>
            <person name="Grigoriev I.V."/>
            <person name="Riekhof W.R."/>
            <person name="Harris S.S."/>
        </authorList>
    </citation>
    <scope>NUCLEOTIDE SEQUENCE</scope>
    <source>
        <strain evidence="3">JF 03-4F</strain>
    </source>
</reference>
<feature type="region of interest" description="Disordered" evidence="1">
    <location>
        <begin position="1"/>
        <end position="24"/>
    </location>
</feature>